<reference evidence="15 16" key="1">
    <citation type="submission" date="2020-04" db="EMBL/GenBank/DDBJ databases">
        <title>Metagenomic profiling of ammonia- and methane-oxidizing microorganisms in a Dutch drinking water treatment plant.</title>
        <authorList>
            <person name="Poghosyan L."/>
            <person name="Leucker S."/>
        </authorList>
    </citation>
    <scope>NUCLEOTIDE SEQUENCE [LARGE SCALE GENOMIC DNA]</scope>
    <source>
        <strain evidence="15">S-RSF-IL-03</strain>
    </source>
</reference>
<keyword evidence="10 11" id="KW-0998">Cell outer membrane</keyword>
<dbReference type="InterPro" id="IPR000531">
    <property type="entry name" value="Beta-barrel_TonB"/>
</dbReference>
<evidence type="ECO:0000256" key="6">
    <source>
        <dbReference type="ARBA" id="ARBA00023004"/>
    </source>
</evidence>
<dbReference type="Gene3D" id="2.170.130.10">
    <property type="entry name" value="TonB-dependent receptor, plug domain"/>
    <property type="match status" value="1"/>
</dbReference>
<dbReference type="GO" id="GO:0009279">
    <property type="term" value="C:cell outer membrane"/>
    <property type="evidence" value="ECO:0007669"/>
    <property type="project" value="UniProtKB-SubCell"/>
</dbReference>
<dbReference type="AlphaFoldDB" id="A0A849SLK6"/>
<evidence type="ECO:0000259" key="14">
    <source>
        <dbReference type="Pfam" id="PF07715"/>
    </source>
</evidence>
<evidence type="ECO:0000256" key="4">
    <source>
        <dbReference type="ARBA" id="ARBA00022496"/>
    </source>
</evidence>
<dbReference type="PANTHER" id="PTHR32552:SF81">
    <property type="entry name" value="TONB-DEPENDENT OUTER MEMBRANE RECEPTOR"/>
    <property type="match status" value="1"/>
</dbReference>
<dbReference type="InterPro" id="IPR039426">
    <property type="entry name" value="TonB-dep_rcpt-like"/>
</dbReference>
<keyword evidence="9 11" id="KW-0472">Membrane</keyword>
<evidence type="ECO:0000313" key="16">
    <source>
        <dbReference type="Proteomes" id="UP000580839"/>
    </source>
</evidence>
<evidence type="ECO:0000256" key="3">
    <source>
        <dbReference type="ARBA" id="ARBA00022452"/>
    </source>
</evidence>
<dbReference type="PROSITE" id="PS52016">
    <property type="entry name" value="TONB_DEPENDENT_REC_3"/>
    <property type="match status" value="1"/>
</dbReference>
<dbReference type="Gene3D" id="2.40.170.20">
    <property type="entry name" value="TonB-dependent receptor, beta-barrel domain"/>
    <property type="match status" value="1"/>
</dbReference>
<dbReference type="InterPro" id="IPR012910">
    <property type="entry name" value="Plug_dom"/>
</dbReference>
<protein>
    <submittedName>
        <fullName evidence="15">TonB-dependent receptor</fullName>
    </submittedName>
</protein>
<dbReference type="EMBL" id="JABFRW010000052">
    <property type="protein sequence ID" value="NOT33474.1"/>
    <property type="molecule type" value="Genomic_DNA"/>
</dbReference>
<dbReference type="InterPro" id="IPR036942">
    <property type="entry name" value="Beta-barrel_TonB_sf"/>
</dbReference>
<dbReference type="PANTHER" id="PTHR32552">
    <property type="entry name" value="FERRICHROME IRON RECEPTOR-RELATED"/>
    <property type="match status" value="1"/>
</dbReference>
<dbReference type="InterPro" id="IPR037066">
    <property type="entry name" value="Plug_dom_sf"/>
</dbReference>
<feature type="domain" description="TonB-dependent receptor-like beta-barrel" evidence="13">
    <location>
        <begin position="229"/>
        <end position="647"/>
    </location>
</feature>
<keyword evidence="8 12" id="KW-0798">TonB box</keyword>
<evidence type="ECO:0000256" key="7">
    <source>
        <dbReference type="ARBA" id="ARBA00023065"/>
    </source>
</evidence>
<comment type="similarity">
    <text evidence="11 12">Belongs to the TonB-dependent receptor family.</text>
</comment>
<dbReference type="Pfam" id="PF07715">
    <property type="entry name" value="Plug"/>
    <property type="match status" value="1"/>
</dbReference>
<keyword evidence="15" id="KW-0675">Receptor</keyword>
<accession>A0A849SLK6</accession>
<evidence type="ECO:0000256" key="10">
    <source>
        <dbReference type="ARBA" id="ARBA00023237"/>
    </source>
</evidence>
<keyword evidence="3 11" id="KW-1134">Transmembrane beta strand</keyword>
<evidence type="ECO:0000259" key="13">
    <source>
        <dbReference type="Pfam" id="PF00593"/>
    </source>
</evidence>
<dbReference type="Proteomes" id="UP000580839">
    <property type="component" value="Unassembled WGS sequence"/>
</dbReference>
<evidence type="ECO:0000313" key="15">
    <source>
        <dbReference type="EMBL" id="NOT33474.1"/>
    </source>
</evidence>
<evidence type="ECO:0000256" key="5">
    <source>
        <dbReference type="ARBA" id="ARBA00022692"/>
    </source>
</evidence>
<proteinExistence type="inferred from homology"/>
<evidence type="ECO:0000256" key="8">
    <source>
        <dbReference type="ARBA" id="ARBA00023077"/>
    </source>
</evidence>
<evidence type="ECO:0000256" key="12">
    <source>
        <dbReference type="RuleBase" id="RU003357"/>
    </source>
</evidence>
<evidence type="ECO:0000256" key="9">
    <source>
        <dbReference type="ARBA" id="ARBA00023136"/>
    </source>
</evidence>
<sequence length="683" mass="74569">MSWFLVLPIALATAPGGTFTDSTVVPLEGISITGSRVPESVLRTPAALSVVTKNTLRSTRGISLLDGLARVPGVFSQSRGGGQDVRITIRGYGARGNGERSNAGNMRGIRVLTDGIPLTEPDGRTSLEFIDLGSADRIEVLRSNGSVVYGNASGGVVQLRTAFDFERPWIEYQERAGSFGYHREQGAAGIAMGSGRGTVSVFNSNFDGWRAHSRSTTTSIQSRFSAPLDDRTRLGVLADFVSNLNFFPGALTQAQLEADPEQANPTFVTRNERRFNRAGRLGFSLERGLEGNTSVSATLFAEPKSLQRSERNRFRDFNRYHIGGNLAVQHRTTFSSELYGTWTAGADDQFQDGAIQFYNLAPGGNRSTTVFQNKREGSNSAGGFVQAELTWSEQWAVRVAARYDNLWYLSEDRVTPRLNATKRFTQVTPKGSVARMFERHTIYASVGGGVEAPAFNEIDPPPPYDTLTSFNPFLEPMSSTSYEFGAKGEFAAQDSRFGRLSYDAALYWIDVRNEVVPFNGGAFFFTAGKSRRRGAELGLGWSPVDKLSFNGALTFSQNEYVEYQNELGDFDGNDVAGLPEALVNVEARYQLPAGLSVSGNLKHVGHYFADDANTAFVEGYVLYGALLEYAHAMPIGVMRAFVSGDNLTDEEHVSSVFINGISGQYFEPGLPQNWSAGLSLSIR</sequence>
<evidence type="ECO:0000256" key="11">
    <source>
        <dbReference type="PROSITE-ProRule" id="PRU01360"/>
    </source>
</evidence>
<comment type="caution">
    <text evidence="15">The sequence shown here is derived from an EMBL/GenBank/DDBJ whole genome shotgun (WGS) entry which is preliminary data.</text>
</comment>
<name>A0A849SLK6_UNCEI</name>
<comment type="subcellular location">
    <subcellularLocation>
        <location evidence="1 11">Cell outer membrane</location>
        <topology evidence="1 11">Multi-pass membrane protein</topology>
    </subcellularLocation>
</comment>
<keyword evidence="6" id="KW-0408">Iron</keyword>
<dbReference type="Pfam" id="PF00593">
    <property type="entry name" value="TonB_dep_Rec_b-barrel"/>
    <property type="match status" value="1"/>
</dbReference>
<gene>
    <name evidence="15" type="ORF">HOP12_04805</name>
</gene>
<dbReference type="SUPFAM" id="SSF56935">
    <property type="entry name" value="Porins"/>
    <property type="match status" value="1"/>
</dbReference>
<dbReference type="GO" id="GO:0006826">
    <property type="term" value="P:iron ion transport"/>
    <property type="evidence" value="ECO:0007669"/>
    <property type="project" value="UniProtKB-KW"/>
</dbReference>
<organism evidence="15 16">
    <name type="scientific">Eiseniibacteriota bacterium</name>
    <dbReference type="NCBI Taxonomy" id="2212470"/>
    <lineage>
        <taxon>Bacteria</taxon>
        <taxon>Candidatus Eiseniibacteriota</taxon>
    </lineage>
</organism>
<keyword evidence="2 11" id="KW-0813">Transport</keyword>
<keyword evidence="5 11" id="KW-0812">Transmembrane</keyword>
<evidence type="ECO:0000256" key="1">
    <source>
        <dbReference type="ARBA" id="ARBA00004571"/>
    </source>
</evidence>
<evidence type="ECO:0000256" key="2">
    <source>
        <dbReference type="ARBA" id="ARBA00022448"/>
    </source>
</evidence>
<keyword evidence="7" id="KW-0406">Ion transport</keyword>
<feature type="domain" description="TonB-dependent receptor plug" evidence="14">
    <location>
        <begin position="42"/>
        <end position="156"/>
    </location>
</feature>
<keyword evidence="4" id="KW-0410">Iron transport</keyword>